<keyword evidence="1" id="KW-0614">Plasmid</keyword>
<reference evidence="1" key="1">
    <citation type="journal article" date="2010" name="Nucleic Acids Res.">
        <title>Two novel families of plasmids from hyperthermophilic archaea encoding new families of replication proteins.</title>
        <authorList>
            <person name="Soler N."/>
            <person name="Marguet E."/>
            <person name="Cortez D."/>
            <person name="Desnoues N."/>
            <person name="Keller J."/>
            <person name="van Tilbeurgh H."/>
            <person name="Sezonov G."/>
            <person name="Forterre P."/>
        </authorList>
    </citation>
    <scope>NUCLEOTIDE SEQUENCE</scope>
    <source>
        <strain evidence="1">26/2</strain>
        <plasmid evidence="1">pT26-2</plasmid>
    </source>
</reference>
<protein>
    <submittedName>
        <fullName evidence="1">T26-15p</fullName>
    </submittedName>
</protein>
<evidence type="ECO:0000313" key="1">
    <source>
        <dbReference type="EMBL" id="ADF80239.1"/>
    </source>
</evidence>
<name>D6MY38_9EURY</name>
<organism evidence="1">
    <name type="scientific">Thermococcus sp. 26/2</name>
    <dbReference type="NCBI Taxonomy" id="758583"/>
    <lineage>
        <taxon>Archaea</taxon>
        <taxon>Methanobacteriati</taxon>
        <taxon>Methanobacteriota</taxon>
        <taxon>Thermococci</taxon>
        <taxon>Thermococcales</taxon>
        <taxon>Thermococcaceae</taxon>
        <taxon>Thermococcus</taxon>
    </lineage>
</organism>
<accession>D6MY38</accession>
<proteinExistence type="predicted"/>
<sequence>MFGFGKKKKKEKAPQVEAHPERVDTIPIVPDVRIQEHAKKLRELNYKFAQVYEPKQRVIIWFNGKESRVIGYPVGLREDLNDYVILYQVRPPSWLDSIVHSLLRVVGKSPPTAIIRVPKKIAYFGDETITILASAFIMNEYYEYEAVPLALDETDAKLYLALKKENDMLWDLITILRYRVPEVVEDAMKMNPRIKTYMSTKQQNPDEGTKEERFGGIEVAFEDNPFKRWRV</sequence>
<geneLocation type="plasmid" evidence="1">
    <name>pT26-2</name>
</geneLocation>
<dbReference type="AlphaFoldDB" id="D6MY38"/>
<gene>
    <name evidence="1" type="ORF">t26-15</name>
</gene>
<dbReference type="RefSeq" id="WP_013088005.1">
    <property type="nucleotide sequence ID" value="NC_014116.1"/>
</dbReference>
<dbReference type="EMBL" id="GU056179">
    <property type="protein sequence ID" value="ADF80239.1"/>
    <property type="molecule type" value="Genomic_DNA"/>
</dbReference>